<evidence type="ECO:0000313" key="3">
    <source>
        <dbReference type="EMBL" id="KAK2555177.1"/>
    </source>
</evidence>
<keyword evidence="4" id="KW-1185">Reference proteome</keyword>
<dbReference type="Pfam" id="PF00498">
    <property type="entry name" value="FHA"/>
    <property type="match status" value="1"/>
</dbReference>
<feature type="compositionally biased region" description="Basic and acidic residues" evidence="1">
    <location>
        <begin position="119"/>
        <end position="150"/>
    </location>
</feature>
<feature type="compositionally biased region" description="Basic and acidic residues" evidence="1">
    <location>
        <begin position="66"/>
        <end position="94"/>
    </location>
</feature>
<feature type="compositionally biased region" description="Polar residues" evidence="1">
    <location>
        <begin position="151"/>
        <end position="160"/>
    </location>
</feature>
<accession>A0AAD9Q5I5</accession>
<feature type="region of interest" description="Disordered" evidence="1">
    <location>
        <begin position="51"/>
        <end position="172"/>
    </location>
</feature>
<dbReference type="SMART" id="SM00240">
    <property type="entry name" value="FHA"/>
    <property type="match status" value="1"/>
</dbReference>
<evidence type="ECO:0000256" key="1">
    <source>
        <dbReference type="SAM" id="MobiDB-lite"/>
    </source>
</evidence>
<dbReference type="EMBL" id="JARQWQ010000064">
    <property type="protein sequence ID" value="KAK2555177.1"/>
    <property type="molecule type" value="Genomic_DNA"/>
</dbReference>
<dbReference type="InterPro" id="IPR050923">
    <property type="entry name" value="Cell_Proc_Reg/RNA_Proc"/>
</dbReference>
<gene>
    <name evidence="3" type="ORF">P5673_023154</name>
</gene>
<evidence type="ECO:0000259" key="2">
    <source>
        <dbReference type="PROSITE" id="PS50006"/>
    </source>
</evidence>
<sequence>MPSQHALFRRQRKALNWSADESQAALGIWCTIPEIHHIGLQGLLSSFVVRSMGSPERRPRRQRSRSPRERNRARTNHLERRQREREEDKARESRLLSARSEVVVRDKADGSHVSRRRREAVDREHSQQERTRGRTDHERQRGRPAEDDRTNNQSNSQSTDEQGDVGPNYNLSGKLTEYSNTYKNFHALEETPTEGIDFLLLGEIFTIFYQNITFFQGVVIKYNEPPEARKPKTRWRLYPFKGEEAMSVMYIHRQSAYLLGRQRHIVDIAIDHPSCSKQHAVLQYRLVDGKKADGSLSRKVKPYIIDLESANGTFLNNQRIDPRRFYELKEKDVLKFGFSTREYVILTEKSRDEVHEDQ</sequence>
<name>A0AAD9Q5I5_ACRCE</name>
<evidence type="ECO:0000313" key="4">
    <source>
        <dbReference type="Proteomes" id="UP001249851"/>
    </source>
</evidence>
<dbReference type="SUPFAM" id="SSF49879">
    <property type="entry name" value="SMAD/FHA domain"/>
    <property type="match status" value="1"/>
</dbReference>
<feature type="domain" description="FHA" evidence="2">
    <location>
        <begin position="257"/>
        <end position="320"/>
    </location>
</feature>
<dbReference type="PROSITE" id="PS50006">
    <property type="entry name" value="FHA_DOMAIN"/>
    <property type="match status" value="1"/>
</dbReference>
<reference evidence="3" key="2">
    <citation type="journal article" date="2023" name="Science">
        <title>Genomic signatures of disease resistance in endangered staghorn corals.</title>
        <authorList>
            <person name="Vollmer S.V."/>
            <person name="Selwyn J.D."/>
            <person name="Despard B.A."/>
            <person name="Roesel C.L."/>
        </authorList>
    </citation>
    <scope>NUCLEOTIDE SEQUENCE</scope>
    <source>
        <strain evidence="3">K2</strain>
    </source>
</reference>
<dbReference type="FunFam" id="2.60.200.20:FF:000060">
    <property type="entry name" value="Probable serine/threonine-protein kinase DDB_G0280133"/>
    <property type="match status" value="1"/>
</dbReference>
<dbReference type="InterPro" id="IPR000253">
    <property type="entry name" value="FHA_dom"/>
</dbReference>
<dbReference type="AlphaFoldDB" id="A0AAD9Q5I5"/>
<reference evidence="3" key="1">
    <citation type="journal article" date="2023" name="G3 (Bethesda)">
        <title>Whole genome assembly and annotation of the endangered Caribbean coral Acropora cervicornis.</title>
        <authorList>
            <person name="Selwyn J.D."/>
            <person name="Vollmer S.V."/>
        </authorList>
    </citation>
    <scope>NUCLEOTIDE SEQUENCE</scope>
    <source>
        <strain evidence="3">K2</strain>
    </source>
</reference>
<organism evidence="3 4">
    <name type="scientific">Acropora cervicornis</name>
    <name type="common">Staghorn coral</name>
    <dbReference type="NCBI Taxonomy" id="6130"/>
    <lineage>
        <taxon>Eukaryota</taxon>
        <taxon>Metazoa</taxon>
        <taxon>Cnidaria</taxon>
        <taxon>Anthozoa</taxon>
        <taxon>Hexacorallia</taxon>
        <taxon>Scleractinia</taxon>
        <taxon>Astrocoeniina</taxon>
        <taxon>Acroporidae</taxon>
        <taxon>Acropora</taxon>
    </lineage>
</organism>
<comment type="caution">
    <text evidence="3">The sequence shown here is derived from an EMBL/GenBank/DDBJ whole genome shotgun (WGS) entry which is preliminary data.</text>
</comment>
<feature type="compositionally biased region" description="Basic and acidic residues" evidence="1">
    <location>
        <begin position="102"/>
        <end position="112"/>
    </location>
</feature>
<dbReference type="InterPro" id="IPR008984">
    <property type="entry name" value="SMAD_FHA_dom_sf"/>
</dbReference>
<proteinExistence type="predicted"/>
<dbReference type="Proteomes" id="UP001249851">
    <property type="component" value="Unassembled WGS sequence"/>
</dbReference>
<dbReference type="Gene3D" id="2.60.200.20">
    <property type="match status" value="1"/>
</dbReference>
<protein>
    <submittedName>
        <fullName evidence="3">Smad nuclear-interacting protein 1</fullName>
    </submittedName>
</protein>
<dbReference type="PANTHER" id="PTHR23308">
    <property type="entry name" value="NUCLEAR INHIBITOR OF PROTEIN PHOSPHATASE-1"/>
    <property type="match status" value="1"/>
</dbReference>